<reference evidence="3 4" key="2">
    <citation type="submission" date="2024-05" db="EMBL/GenBank/DDBJ databases">
        <authorList>
            <person name="Chen Y."/>
            <person name="Shah S."/>
            <person name="Dougan E. K."/>
            <person name="Thang M."/>
            <person name="Chan C."/>
        </authorList>
    </citation>
    <scope>NUCLEOTIDE SEQUENCE [LARGE SCALE GENOMIC DNA]</scope>
</reference>
<evidence type="ECO:0000256" key="1">
    <source>
        <dbReference type="SAM" id="MobiDB-lite"/>
    </source>
</evidence>
<organism evidence="2">
    <name type="scientific">Cladocopium goreaui</name>
    <dbReference type="NCBI Taxonomy" id="2562237"/>
    <lineage>
        <taxon>Eukaryota</taxon>
        <taxon>Sar</taxon>
        <taxon>Alveolata</taxon>
        <taxon>Dinophyceae</taxon>
        <taxon>Suessiales</taxon>
        <taxon>Symbiodiniaceae</taxon>
        <taxon>Cladocopium</taxon>
    </lineage>
</organism>
<dbReference type="Proteomes" id="UP001152797">
    <property type="component" value="Unassembled WGS sequence"/>
</dbReference>
<sequence length="144" mass="15322">MTRPEKKARPGPRNRVAAAAAAAAPPAAAASSSARPSEPPAPPLAEPLPAQPLAPPPPGLVGYGQITDPVMCEILRDYRISTTVGSRLSTLSLVSQAAILSRLLYKRAQDDESFDGWLMKAIRRSDSNKLVHPRLTLDGEHVNV</sequence>
<gene>
    <name evidence="2" type="ORF">C1SCF055_LOCUS10975</name>
</gene>
<name>A0A9P1C0T9_9DINO</name>
<evidence type="ECO:0000313" key="2">
    <source>
        <dbReference type="EMBL" id="CAI3983357.1"/>
    </source>
</evidence>
<feature type="compositionally biased region" description="Low complexity" evidence="1">
    <location>
        <begin position="11"/>
        <end position="36"/>
    </location>
</feature>
<reference evidence="2" key="1">
    <citation type="submission" date="2022-10" db="EMBL/GenBank/DDBJ databases">
        <authorList>
            <person name="Chen Y."/>
            <person name="Dougan E. K."/>
            <person name="Chan C."/>
            <person name="Rhodes N."/>
            <person name="Thang M."/>
        </authorList>
    </citation>
    <scope>NUCLEOTIDE SEQUENCE</scope>
</reference>
<dbReference type="EMBL" id="CAMXCT030000796">
    <property type="protein sequence ID" value="CAL4770669.1"/>
    <property type="molecule type" value="Genomic_DNA"/>
</dbReference>
<feature type="region of interest" description="Disordered" evidence="1">
    <location>
        <begin position="1"/>
        <end position="61"/>
    </location>
</feature>
<accession>A0A9P1C0T9</accession>
<keyword evidence="4" id="KW-1185">Reference proteome</keyword>
<proteinExistence type="predicted"/>
<dbReference type="AlphaFoldDB" id="A0A9P1C0T9"/>
<feature type="compositionally biased region" description="Pro residues" evidence="1">
    <location>
        <begin position="37"/>
        <end position="59"/>
    </location>
</feature>
<dbReference type="EMBL" id="CAMXCT020000796">
    <property type="protein sequence ID" value="CAL1136732.1"/>
    <property type="molecule type" value="Genomic_DNA"/>
</dbReference>
<comment type="caution">
    <text evidence="2">The sequence shown here is derived from an EMBL/GenBank/DDBJ whole genome shotgun (WGS) entry which is preliminary data.</text>
</comment>
<dbReference type="EMBL" id="CAMXCT010000796">
    <property type="protein sequence ID" value="CAI3983357.1"/>
    <property type="molecule type" value="Genomic_DNA"/>
</dbReference>
<evidence type="ECO:0000313" key="3">
    <source>
        <dbReference type="EMBL" id="CAL4770669.1"/>
    </source>
</evidence>
<evidence type="ECO:0000313" key="4">
    <source>
        <dbReference type="Proteomes" id="UP001152797"/>
    </source>
</evidence>
<protein>
    <submittedName>
        <fullName evidence="2">Uncharacterized protein</fullName>
    </submittedName>
</protein>